<feature type="region of interest" description="Disordered" evidence="1">
    <location>
        <begin position="1"/>
        <end position="105"/>
    </location>
</feature>
<feature type="compositionally biased region" description="Polar residues" evidence="1">
    <location>
        <begin position="488"/>
        <end position="507"/>
    </location>
</feature>
<feature type="domain" description="TRASH" evidence="2">
    <location>
        <begin position="258"/>
        <end position="298"/>
    </location>
</feature>
<feature type="domain" description="TRASH" evidence="2">
    <location>
        <begin position="397"/>
        <end position="433"/>
    </location>
</feature>
<feature type="region of interest" description="Disordered" evidence="1">
    <location>
        <begin position="595"/>
        <end position="633"/>
    </location>
</feature>
<dbReference type="SMART" id="SM00746">
    <property type="entry name" value="TRASH"/>
    <property type="match status" value="5"/>
</dbReference>
<comment type="caution">
    <text evidence="3">The sequence shown here is derived from an EMBL/GenBank/DDBJ whole genome shotgun (WGS) entry which is preliminary data.</text>
</comment>
<feature type="compositionally biased region" description="Basic and acidic residues" evidence="1">
    <location>
        <begin position="83"/>
        <end position="98"/>
    </location>
</feature>
<name>A0A9D3PQP6_MEGAT</name>
<reference evidence="3" key="1">
    <citation type="submission" date="2021-01" db="EMBL/GenBank/DDBJ databases">
        <authorList>
            <person name="Zahm M."/>
            <person name="Roques C."/>
            <person name="Cabau C."/>
            <person name="Klopp C."/>
            <person name="Donnadieu C."/>
            <person name="Jouanno E."/>
            <person name="Lampietro C."/>
            <person name="Louis A."/>
            <person name="Herpin A."/>
            <person name="Echchiki A."/>
            <person name="Berthelot C."/>
            <person name="Parey E."/>
            <person name="Roest-Crollius H."/>
            <person name="Braasch I."/>
            <person name="Postlethwait J."/>
            <person name="Bobe J."/>
            <person name="Montfort J."/>
            <person name="Bouchez O."/>
            <person name="Begum T."/>
            <person name="Mejri S."/>
            <person name="Adams A."/>
            <person name="Chen W.-J."/>
            <person name="Guiguen Y."/>
        </authorList>
    </citation>
    <scope>NUCLEOTIDE SEQUENCE</scope>
    <source>
        <strain evidence="3">YG-15Mar2019-1</strain>
        <tissue evidence="3">Brain</tissue>
    </source>
</reference>
<feature type="compositionally biased region" description="Acidic residues" evidence="1">
    <location>
        <begin position="1331"/>
        <end position="1345"/>
    </location>
</feature>
<proteinExistence type="predicted"/>
<dbReference type="SUPFAM" id="SSF57716">
    <property type="entry name" value="Glucocorticoid receptor-like (DNA-binding domain)"/>
    <property type="match status" value="1"/>
</dbReference>
<dbReference type="Pfam" id="PF24900">
    <property type="entry name" value="TRASH_ZMYM4"/>
    <property type="match status" value="1"/>
</dbReference>
<feature type="domain" description="TRASH" evidence="2">
    <location>
        <begin position="213"/>
        <end position="249"/>
    </location>
</feature>
<organism evidence="3 4">
    <name type="scientific">Megalops atlanticus</name>
    <name type="common">Tarpon</name>
    <name type="synonym">Clupea gigantea</name>
    <dbReference type="NCBI Taxonomy" id="7932"/>
    <lineage>
        <taxon>Eukaryota</taxon>
        <taxon>Metazoa</taxon>
        <taxon>Chordata</taxon>
        <taxon>Craniata</taxon>
        <taxon>Vertebrata</taxon>
        <taxon>Euteleostomi</taxon>
        <taxon>Actinopterygii</taxon>
        <taxon>Neopterygii</taxon>
        <taxon>Teleostei</taxon>
        <taxon>Elopiformes</taxon>
        <taxon>Megalopidae</taxon>
        <taxon>Megalops</taxon>
    </lineage>
</organism>
<evidence type="ECO:0000313" key="3">
    <source>
        <dbReference type="EMBL" id="KAG7465900.1"/>
    </source>
</evidence>
<feature type="compositionally biased region" description="Gly residues" evidence="1">
    <location>
        <begin position="67"/>
        <end position="80"/>
    </location>
</feature>
<evidence type="ECO:0000313" key="4">
    <source>
        <dbReference type="Proteomes" id="UP001046870"/>
    </source>
</evidence>
<feature type="domain" description="TRASH" evidence="2">
    <location>
        <begin position="352"/>
        <end position="391"/>
    </location>
</feature>
<feature type="region of interest" description="Disordered" evidence="1">
    <location>
        <begin position="727"/>
        <end position="746"/>
    </location>
</feature>
<feature type="domain" description="TRASH" evidence="2">
    <location>
        <begin position="310"/>
        <end position="345"/>
    </location>
</feature>
<feature type="compositionally biased region" description="Low complexity" evidence="1">
    <location>
        <begin position="617"/>
        <end position="628"/>
    </location>
</feature>
<feature type="region of interest" description="Disordered" evidence="1">
    <location>
        <begin position="488"/>
        <end position="549"/>
    </location>
</feature>
<sequence>MAESKEAKRSEDSRGAESDDGEIHSRHTQEVATLWDAQRPPLADVEMSVVAESAGPDRHRQTQNFSQGGGGVPQLSGSGGNRRLSEESKELEMGDAERAPYSPRLDIKDEPIDEEYDRALLPHLPPRCIKDEPDAPEELVKQHKTLEMLKITSVFSVRESSASSAAGPRPASGGGQVARAIVVLPRTPQTVPPPAPPSASRDGTPLSTVRVSCSECTKVLQKGQTAFQRKGSSQLFCSTVCLTGCNLPATKSLPKKTCHECLKEIANPKDLIISPVDIAGTMKDFCSQRCLSEFRKKVMASMLSVLTIKCSVCRKTAIMCHEVNYQGAVHKLCSNTCFSRFLSSNNLTTNCCETCGNYCYSANGQCHLLQIEGTTRKFCSPVCLTIYKQKLMKVSPCAQCGTPRLWAEMVESAGADGKIHLYCSMGCAASATPRSGIAGAVPFAFSQTKINGDASTLTDAMKPPAAPRRVLKNKALLCKPISQNKGTLCKPQLQSRGSQTDQGSTCSGDLESEGVSTPHSWEEESTVSNQQLGPASDPEGPLSTPGAHTQLNLETDFPIESLEPTSTKELNVMLRNRGRRGPRDDFPLRKRVMEEAYTPTTERTDEMSSGRSAEHLSQQTSTHTTQVQENSEWETEILSFEEEERVHSTVLKLLGTESVICDETILGIRDDRSSSSIENSEDDYVPDSADESSSDDSTYHHERSFKERTALKKSKFNKVMEKSSFPDLVSESSSAEETQKSEEAPDECKLISVQAVSKTPDGNRVYNKKHYCMFCFKSLSRMARHLEQVHSNEPEVAKALLFPKRSRERKIQLQRLRNRGNFVHNVDVLQSGSGDLVPYKQPRNKSDSKDFMHCSSCQGFFSRKFLWHHMKRCRLKPHKNSTPTAGRNRVQSMCAFAGPVPHGVSSGLWKLLSVMTQDEVLQAITTDTYIIKLGEHFYNKLGSDGRRPHYVRQKLRGVGRLLLQARKHTPLRKMEDFIDPSNFMHIVTAVKMVSGYDEDKCTFQSPSLAMTLGRSVQKIASLVAFQAKIDGDSGKAQKTRNFKEMYQSKWNELLFANALRTLQEEKWNVPQVLPFTEDVKKMHLYLDKKQDEHYHSLSTEASSKNWTALAKVLLTQIILFNRRREGEVSKMLLSSFVPKETEGLHEDIALALSELEKKLCDHFTRIEIRGKRGRKVPILLTPAMQKGMELLKQKREACEVPPENIYMFARPNALSHYRGSDCLRVFAKECGAKNPKALSSTKLHKHVAMLSKVLNLNDTKLDELADFLGHDIRVHREYYRLPEGTLQLAKISKILMALETGGLGEFKGKKLEDIDIDPNEKLQVHDYGSGSEDESGDEQEEEEECGPPPQQDSTVTSVSSISEECGPPPQQDLTVTSVFSISEDICIHLRRKAVKRRKWEDTEVKAVEKHLGKFIRTHKVPGKSDCEACICAEPHALRDRDWSSVKFFVKNRITALKRKL</sequence>
<protein>
    <recommendedName>
        <fullName evidence="2">TRASH domain-containing protein</fullName>
    </recommendedName>
</protein>
<evidence type="ECO:0000256" key="1">
    <source>
        <dbReference type="SAM" id="MobiDB-lite"/>
    </source>
</evidence>
<feature type="compositionally biased region" description="Basic and acidic residues" evidence="1">
    <location>
        <begin position="1"/>
        <end position="29"/>
    </location>
</feature>
<dbReference type="InterPro" id="IPR010507">
    <property type="entry name" value="Znf_MYM"/>
</dbReference>
<feature type="compositionally biased region" description="Basic and acidic residues" evidence="1">
    <location>
        <begin position="737"/>
        <end position="746"/>
    </location>
</feature>
<dbReference type="PANTHER" id="PTHR33480">
    <property type="entry name" value="SET DOMAIN-CONTAINING PROTEIN-RELATED"/>
    <property type="match status" value="1"/>
</dbReference>
<gene>
    <name evidence="3" type="ORF">MATL_G00159130</name>
</gene>
<dbReference type="EMBL" id="JAFDVH010000013">
    <property type="protein sequence ID" value="KAG7465900.1"/>
    <property type="molecule type" value="Genomic_DNA"/>
</dbReference>
<dbReference type="PANTHER" id="PTHR33480:SF5">
    <property type="entry name" value="SI:DKEY-51D8.9"/>
    <property type="match status" value="1"/>
</dbReference>
<dbReference type="OrthoDB" id="5376140at2759"/>
<feature type="region of interest" description="Disordered" evidence="1">
    <location>
        <begin position="1320"/>
        <end position="1371"/>
    </location>
</feature>
<dbReference type="GO" id="GO:0008270">
    <property type="term" value="F:zinc ion binding"/>
    <property type="evidence" value="ECO:0007669"/>
    <property type="project" value="InterPro"/>
</dbReference>
<dbReference type="Pfam" id="PF06467">
    <property type="entry name" value="zf-FCS"/>
    <property type="match status" value="3"/>
</dbReference>
<keyword evidence="4" id="KW-1185">Reference proteome</keyword>
<evidence type="ECO:0000259" key="2">
    <source>
        <dbReference type="SMART" id="SM00746"/>
    </source>
</evidence>
<feature type="region of interest" description="Disordered" evidence="1">
    <location>
        <begin position="672"/>
        <end position="705"/>
    </location>
</feature>
<feature type="compositionally biased region" description="Acidic residues" evidence="1">
    <location>
        <begin position="679"/>
        <end position="694"/>
    </location>
</feature>
<dbReference type="InterPro" id="IPR011017">
    <property type="entry name" value="TRASH_dom"/>
</dbReference>
<feature type="compositionally biased region" description="Low complexity" evidence="1">
    <location>
        <begin position="1351"/>
        <end position="1364"/>
    </location>
</feature>
<accession>A0A9D3PQP6</accession>
<feature type="compositionally biased region" description="Basic and acidic residues" evidence="1">
    <location>
        <begin position="602"/>
        <end position="614"/>
    </location>
</feature>
<dbReference type="Proteomes" id="UP001046870">
    <property type="component" value="Chromosome 13"/>
</dbReference>